<name>A0A0K2TIV5_LEPSM</name>
<sequence>LIWQETKGFHYRWVFLLYKIYQKPLATFCNYIVCPSSLSWF</sequence>
<organism evidence="1">
    <name type="scientific">Lepeophtheirus salmonis</name>
    <name type="common">Salmon louse</name>
    <name type="synonym">Caligus salmonis</name>
    <dbReference type="NCBI Taxonomy" id="72036"/>
    <lineage>
        <taxon>Eukaryota</taxon>
        <taxon>Metazoa</taxon>
        <taxon>Ecdysozoa</taxon>
        <taxon>Arthropoda</taxon>
        <taxon>Crustacea</taxon>
        <taxon>Multicrustacea</taxon>
        <taxon>Hexanauplia</taxon>
        <taxon>Copepoda</taxon>
        <taxon>Siphonostomatoida</taxon>
        <taxon>Caligidae</taxon>
        <taxon>Lepeophtheirus</taxon>
    </lineage>
</organism>
<accession>A0A0K2TIV5</accession>
<proteinExistence type="predicted"/>
<reference evidence="1" key="1">
    <citation type="submission" date="2014-05" db="EMBL/GenBank/DDBJ databases">
        <authorList>
            <person name="Chronopoulou M."/>
        </authorList>
    </citation>
    <scope>NUCLEOTIDE SEQUENCE</scope>
    <source>
        <tissue evidence="1">Whole organism</tissue>
    </source>
</reference>
<feature type="non-terminal residue" evidence="1">
    <location>
        <position position="1"/>
    </location>
</feature>
<evidence type="ECO:0000313" key="1">
    <source>
        <dbReference type="EMBL" id="CDW25582.1"/>
    </source>
</evidence>
<dbReference type="EMBL" id="HACA01008221">
    <property type="protein sequence ID" value="CDW25582.1"/>
    <property type="molecule type" value="Transcribed_RNA"/>
</dbReference>
<protein>
    <submittedName>
        <fullName evidence="1">Uncharacterized protein</fullName>
    </submittedName>
</protein>
<dbReference type="AlphaFoldDB" id="A0A0K2TIV5"/>